<dbReference type="Pfam" id="PF01753">
    <property type="entry name" value="zf-MYND"/>
    <property type="match status" value="1"/>
</dbReference>
<evidence type="ECO:0000256" key="5">
    <source>
        <dbReference type="SAM" id="MobiDB-lite"/>
    </source>
</evidence>
<keyword evidence="3" id="KW-0862">Zinc</keyword>
<dbReference type="Gene3D" id="6.10.140.2220">
    <property type="match status" value="1"/>
</dbReference>
<evidence type="ECO:0000313" key="7">
    <source>
        <dbReference type="EMBL" id="KAK0743501.1"/>
    </source>
</evidence>
<keyword evidence="2 4" id="KW-0863">Zinc-finger</keyword>
<dbReference type="GO" id="GO:0008270">
    <property type="term" value="F:zinc ion binding"/>
    <property type="evidence" value="ECO:0007669"/>
    <property type="project" value="UniProtKB-KW"/>
</dbReference>
<evidence type="ECO:0000313" key="8">
    <source>
        <dbReference type="Proteomes" id="UP001172155"/>
    </source>
</evidence>
<comment type="caution">
    <text evidence="7">The sequence shown here is derived from an EMBL/GenBank/DDBJ whole genome shotgun (WGS) entry which is preliminary data.</text>
</comment>
<feature type="region of interest" description="Disordered" evidence="5">
    <location>
        <begin position="86"/>
        <end position="113"/>
    </location>
</feature>
<dbReference type="AlphaFoldDB" id="A0AA40EQA0"/>
<feature type="compositionally biased region" description="Polar residues" evidence="5">
    <location>
        <begin position="95"/>
        <end position="107"/>
    </location>
</feature>
<keyword evidence="1" id="KW-0479">Metal-binding</keyword>
<protein>
    <recommendedName>
        <fullName evidence="6">MYND-type domain-containing protein</fullName>
    </recommendedName>
</protein>
<feature type="domain" description="MYND-type" evidence="6">
    <location>
        <begin position="250"/>
        <end position="290"/>
    </location>
</feature>
<evidence type="ECO:0000256" key="3">
    <source>
        <dbReference type="ARBA" id="ARBA00022833"/>
    </source>
</evidence>
<accession>A0AA40EQA0</accession>
<proteinExistence type="predicted"/>
<dbReference type="PROSITE" id="PS50865">
    <property type="entry name" value="ZF_MYND_2"/>
    <property type="match status" value="1"/>
</dbReference>
<keyword evidence="8" id="KW-1185">Reference proteome</keyword>
<evidence type="ECO:0000256" key="1">
    <source>
        <dbReference type="ARBA" id="ARBA00022723"/>
    </source>
</evidence>
<reference evidence="7" key="1">
    <citation type="submission" date="2023-06" db="EMBL/GenBank/DDBJ databases">
        <title>Genome-scale phylogeny and comparative genomics of the fungal order Sordariales.</title>
        <authorList>
            <consortium name="Lawrence Berkeley National Laboratory"/>
            <person name="Hensen N."/>
            <person name="Bonometti L."/>
            <person name="Westerberg I."/>
            <person name="Brannstrom I.O."/>
            <person name="Guillou S."/>
            <person name="Cros-Aarteil S."/>
            <person name="Calhoun S."/>
            <person name="Haridas S."/>
            <person name="Kuo A."/>
            <person name="Mondo S."/>
            <person name="Pangilinan J."/>
            <person name="Riley R."/>
            <person name="LaButti K."/>
            <person name="Andreopoulos B."/>
            <person name="Lipzen A."/>
            <person name="Chen C."/>
            <person name="Yanf M."/>
            <person name="Daum C."/>
            <person name="Ng V."/>
            <person name="Clum A."/>
            <person name="Steindorff A."/>
            <person name="Ohm R."/>
            <person name="Martin F."/>
            <person name="Silar P."/>
            <person name="Natvig D."/>
            <person name="Lalanne C."/>
            <person name="Gautier V."/>
            <person name="Ament-velasquez S.L."/>
            <person name="Kruys A."/>
            <person name="Hutchinson M.I."/>
            <person name="Powell A.J."/>
            <person name="Barry K."/>
            <person name="Miller A.N."/>
            <person name="Grigoriev I.V."/>
            <person name="Debuchy R."/>
            <person name="Gladieux P."/>
            <person name="Thoren M.H."/>
            <person name="Johannesson H."/>
        </authorList>
    </citation>
    <scope>NUCLEOTIDE SEQUENCE</scope>
    <source>
        <strain evidence="7">SMH3187-1</strain>
    </source>
</reference>
<gene>
    <name evidence="7" type="ORF">B0T18DRAFT_490216</name>
</gene>
<dbReference type="InterPro" id="IPR002893">
    <property type="entry name" value="Znf_MYND"/>
</dbReference>
<dbReference type="EMBL" id="JAUKUD010000005">
    <property type="protein sequence ID" value="KAK0743501.1"/>
    <property type="molecule type" value="Genomic_DNA"/>
</dbReference>
<dbReference type="Proteomes" id="UP001172155">
    <property type="component" value="Unassembled WGS sequence"/>
</dbReference>
<evidence type="ECO:0000259" key="6">
    <source>
        <dbReference type="PROSITE" id="PS50865"/>
    </source>
</evidence>
<organism evidence="7 8">
    <name type="scientific">Schizothecium vesticola</name>
    <dbReference type="NCBI Taxonomy" id="314040"/>
    <lineage>
        <taxon>Eukaryota</taxon>
        <taxon>Fungi</taxon>
        <taxon>Dikarya</taxon>
        <taxon>Ascomycota</taxon>
        <taxon>Pezizomycotina</taxon>
        <taxon>Sordariomycetes</taxon>
        <taxon>Sordariomycetidae</taxon>
        <taxon>Sordariales</taxon>
        <taxon>Schizotheciaceae</taxon>
        <taxon>Schizothecium</taxon>
    </lineage>
</organism>
<name>A0AA40EQA0_9PEZI</name>
<evidence type="ECO:0000256" key="2">
    <source>
        <dbReference type="ARBA" id="ARBA00022771"/>
    </source>
</evidence>
<dbReference type="SUPFAM" id="SSF144232">
    <property type="entry name" value="HIT/MYND zinc finger-like"/>
    <property type="match status" value="1"/>
</dbReference>
<evidence type="ECO:0000256" key="4">
    <source>
        <dbReference type="PROSITE-ProRule" id="PRU00134"/>
    </source>
</evidence>
<sequence length="321" mass="36876">MGNLYVKAVGYAIQNGHYVLERSMLRNYRPWTAPDKLIEDNIWVSKEDRTLRIDAGVVTSWFPFHLLWPRLQDRFRNAAAPTRLAAPLRRDDQPQFRSHSPCKTTGSKPPRQIHLPDFANLPHENELDTDFFGTTDGFRYSPRKHWCFLAEIDSIENFIRLRLIVKSGGARVPIAFYTDDRGAGFASQANRGYTVAVLYAEQHPFLDMTTGMRVEEEQTVKIIPMTLAELLALSDRVGKYSIPQGDGMNCHGCDERKASLMKCGRCSMFWYCDKTCQTHGWANKGNKNDCKVIRTYGLRAMFLLDWNHYSNFVAFPLPEPK</sequence>